<dbReference type="Gene3D" id="1.10.10.60">
    <property type="entry name" value="Homeodomain-like"/>
    <property type="match status" value="1"/>
</dbReference>
<protein>
    <recommendedName>
        <fullName evidence="1">Myb/SANT-like DNA-binding domain-containing protein</fullName>
    </recommendedName>
</protein>
<comment type="caution">
    <text evidence="2">The sequence shown here is derived from an EMBL/GenBank/DDBJ whole genome shotgun (WGS) entry which is preliminary data.</text>
</comment>
<proteinExistence type="predicted"/>
<accession>A0ABU7C9R9</accession>
<dbReference type="Pfam" id="PF13837">
    <property type="entry name" value="Myb_DNA-bind_4"/>
    <property type="match status" value="1"/>
</dbReference>
<organism evidence="2 3">
    <name type="scientific">Ataeniobius toweri</name>
    <dbReference type="NCBI Taxonomy" id="208326"/>
    <lineage>
        <taxon>Eukaryota</taxon>
        <taxon>Metazoa</taxon>
        <taxon>Chordata</taxon>
        <taxon>Craniata</taxon>
        <taxon>Vertebrata</taxon>
        <taxon>Euteleostomi</taxon>
        <taxon>Actinopterygii</taxon>
        <taxon>Neopterygii</taxon>
        <taxon>Teleostei</taxon>
        <taxon>Neoteleostei</taxon>
        <taxon>Acanthomorphata</taxon>
        <taxon>Ovalentaria</taxon>
        <taxon>Atherinomorphae</taxon>
        <taxon>Cyprinodontiformes</taxon>
        <taxon>Goodeidae</taxon>
        <taxon>Ataeniobius</taxon>
    </lineage>
</organism>
<evidence type="ECO:0000259" key="1">
    <source>
        <dbReference type="Pfam" id="PF13837"/>
    </source>
</evidence>
<sequence length="108" mass="12171">MMKSRQLSGKVSPWSNDEVQAFLVIIGDCNIQQQLDGATRNEKVFADVANQMASQGFYRTTHDALKPCLQEVFPSAERKWVYGNATHNVRSRVELFQAGQIEPVEKGQ</sequence>
<evidence type="ECO:0000313" key="2">
    <source>
        <dbReference type="EMBL" id="MED6258916.1"/>
    </source>
</evidence>
<dbReference type="Proteomes" id="UP001345963">
    <property type="component" value="Unassembled WGS sequence"/>
</dbReference>
<keyword evidence="3" id="KW-1185">Reference proteome</keyword>
<dbReference type="InterPro" id="IPR044822">
    <property type="entry name" value="Myb_DNA-bind_4"/>
</dbReference>
<dbReference type="EMBL" id="JAHUTI010081668">
    <property type="protein sequence ID" value="MED6258916.1"/>
    <property type="molecule type" value="Genomic_DNA"/>
</dbReference>
<feature type="domain" description="Myb/SANT-like DNA-binding" evidence="1">
    <location>
        <begin position="13"/>
        <end position="62"/>
    </location>
</feature>
<reference evidence="2 3" key="1">
    <citation type="submission" date="2021-07" db="EMBL/GenBank/DDBJ databases">
        <authorList>
            <person name="Palmer J.M."/>
        </authorList>
    </citation>
    <scope>NUCLEOTIDE SEQUENCE [LARGE SCALE GENOMIC DNA]</scope>
    <source>
        <strain evidence="2 3">AT_MEX2019</strain>
        <tissue evidence="2">Muscle</tissue>
    </source>
</reference>
<evidence type="ECO:0000313" key="3">
    <source>
        <dbReference type="Proteomes" id="UP001345963"/>
    </source>
</evidence>
<gene>
    <name evidence="2" type="ORF">ATANTOWER_014334</name>
</gene>
<name>A0ABU7C9R9_9TELE</name>